<evidence type="ECO:0000256" key="1">
    <source>
        <dbReference type="SAM" id="Phobius"/>
    </source>
</evidence>
<accession>A0A9P1MVP1</accession>
<dbReference type="Proteomes" id="UP001152747">
    <property type="component" value="Unassembled WGS sequence"/>
</dbReference>
<evidence type="ECO:0000313" key="3">
    <source>
        <dbReference type="EMBL" id="CAI5441984.1"/>
    </source>
</evidence>
<dbReference type="AlphaFoldDB" id="A0A9P1MVP1"/>
<keyword evidence="1" id="KW-1133">Transmembrane helix</keyword>
<reference evidence="3" key="1">
    <citation type="submission" date="2022-11" db="EMBL/GenBank/DDBJ databases">
        <authorList>
            <person name="Kikuchi T."/>
        </authorList>
    </citation>
    <scope>NUCLEOTIDE SEQUENCE</scope>
    <source>
        <strain evidence="3">PS1010</strain>
    </source>
</reference>
<keyword evidence="1" id="KW-0472">Membrane</keyword>
<evidence type="ECO:0000256" key="2">
    <source>
        <dbReference type="SAM" id="SignalP"/>
    </source>
</evidence>
<sequence>MRLLLLLIISISFSPSHQTRANVNFPDLLVTNQYLLVRQFGCLIHFESGIDTGMCPRSSKLQLSRQDVCVRDNTNLHLIRDPEGKHAPKLGWIRYSNLQVQINILDINRDAIFNGEGDKNHPEYIIKQGADKTHSKIIAVNNWQNAYQEHGSDMKNVYSLYDPTTRSFYIIDNRFSETKLDILYIHNIFNNKTSVSSIGKFLQNSRSSPIHVNNKQRFGWTQDPYKQTVYYKELNGGTTVYEFPISKLYEVLFDGISGKAIRTSYQNSENYMVSGGLLTDRTFSENQGTRTVTTSFRPENTTLLNLGIQCHYDELVKEHVHPLHSAMIVIRDDDYCLIRYGEKGLKACQNEREDWFAVKGLVIEHEDPIKWLIVTIIILVMLLVLLLVYVYWLRSTFVFDTENSRHDYETNEASLFVAKQRSFPSVYPDPALLDVSVDKWN</sequence>
<feature type="chain" id="PRO_5040498966" evidence="2">
    <location>
        <begin position="22"/>
        <end position="441"/>
    </location>
</feature>
<dbReference type="EMBL" id="CANHGI010000002">
    <property type="protein sequence ID" value="CAI5441984.1"/>
    <property type="molecule type" value="Genomic_DNA"/>
</dbReference>
<gene>
    <name evidence="3" type="ORF">CAMP_LOCUS4621</name>
</gene>
<protein>
    <submittedName>
        <fullName evidence="3">Uncharacterized protein</fullName>
    </submittedName>
</protein>
<keyword evidence="2" id="KW-0732">Signal</keyword>
<feature type="transmembrane region" description="Helical" evidence="1">
    <location>
        <begin position="371"/>
        <end position="392"/>
    </location>
</feature>
<organism evidence="3 4">
    <name type="scientific">Caenorhabditis angaria</name>
    <dbReference type="NCBI Taxonomy" id="860376"/>
    <lineage>
        <taxon>Eukaryota</taxon>
        <taxon>Metazoa</taxon>
        <taxon>Ecdysozoa</taxon>
        <taxon>Nematoda</taxon>
        <taxon>Chromadorea</taxon>
        <taxon>Rhabditida</taxon>
        <taxon>Rhabditina</taxon>
        <taxon>Rhabditomorpha</taxon>
        <taxon>Rhabditoidea</taxon>
        <taxon>Rhabditidae</taxon>
        <taxon>Peloderinae</taxon>
        <taxon>Caenorhabditis</taxon>
    </lineage>
</organism>
<name>A0A9P1MVP1_9PELO</name>
<keyword evidence="4" id="KW-1185">Reference proteome</keyword>
<evidence type="ECO:0000313" key="4">
    <source>
        <dbReference type="Proteomes" id="UP001152747"/>
    </source>
</evidence>
<comment type="caution">
    <text evidence="3">The sequence shown here is derived from an EMBL/GenBank/DDBJ whole genome shotgun (WGS) entry which is preliminary data.</text>
</comment>
<proteinExistence type="predicted"/>
<dbReference type="OrthoDB" id="5801491at2759"/>
<keyword evidence="1" id="KW-0812">Transmembrane</keyword>
<feature type="signal peptide" evidence="2">
    <location>
        <begin position="1"/>
        <end position="21"/>
    </location>
</feature>